<comment type="caution">
    <text evidence="7">The sequence shown here is derived from an EMBL/GenBank/DDBJ whole genome shotgun (WGS) entry which is preliminary data.</text>
</comment>
<feature type="transmembrane region" description="Helical" evidence="5">
    <location>
        <begin position="224"/>
        <end position="241"/>
    </location>
</feature>
<keyword evidence="7" id="KW-0436">Ligase</keyword>
<dbReference type="AlphaFoldDB" id="A0A418Y818"/>
<feature type="transmembrane region" description="Helical" evidence="5">
    <location>
        <begin position="146"/>
        <end position="169"/>
    </location>
</feature>
<proteinExistence type="predicted"/>
<evidence type="ECO:0000313" key="8">
    <source>
        <dbReference type="Proteomes" id="UP000284006"/>
    </source>
</evidence>
<feature type="transmembrane region" description="Helical" evidence="5">
    <location>
        <begin position="181"/>
        <end position="212"/>
    </location>
</feature>
<keyword evidence="3 5" id="KW-1133">Transmembrane helix</keyword>
<dbReference type="EMBL" id="QYUP01000012">
    <property type="protein sequence ID" value="RJG27288.1"/>
    <property type="molecule type" value="Genomic_DNA"/>
</dbReference>
<evidence type="ECO:0000256" key="2">
    <source>
        <dbReference type="ARBA" id="ARBA00022692"/>
    </source>
</evidence>
<organism evidence="7 8">
    <name type="scientific">Massilia cavernae</name>
    <dbReference type="NCBI Taxonomy" id="2320864"/>
    <lineage>
        <taxon>Bacteria</taxon>
        <taxon>Pseudomonadati</taxon>
        <taxon>Pseudomonadota</taxon>
        <taxon>Betaproteobacteria</taxon>
        <taxon>Burkholderiales</taxon>
        <taxon>Oxalobacteraceae</taxon>
        <taxon>Telluria group</taxon>
        <taxon>Massilia</taxon>
    </lineage>
</organism>
<keyword evidence="2 5" id="KW-0812">Transmembrane</keyword>
<evidence type="ECO:0000256" key="3">
    <source>
        <dbReference type="ARBA" id="ARBA00022989"/>
    </source>
</evidence>
<dbReference type="OrthoDB" id="8576060at2"/>
<dbReference type="PANTHER" id="PTHR37422">
    <property type="entry name" value="TEICHURONIC ACID BIOSYNTHESIS PROTEIN TUAE"/>
    <property type="match status" value="1"/>
</dbReference>
<dbReference type="RefSeq" id="WP_119809102.1">
    <property type="nucleotide sequence ID" value="NZ_QYUP01000012.1"/>
</dbReference>
<evidence type="ECO:0000256" key="4">
    <source>
        <dbReference type="ARBA" id="ARBA00023136"/>
    </source>
</evidence>
<feature type="transmembrane region" description="Helical" evidence="5">
    <location>
        <begin position="325"/>
        <end position="349"/>
    </location>
</feature>
<feature type="transmembrane region" description="Helical" evidence="5">
    <location>
        <begin position="21"/>
        <end position="50"/>
    </location>
</feature>
<dbReference type="GO" id="GO:0016020">
    <property type="term" value="C:membrane"/>
    <property type="evidence" value="ECO:0007669"/>
    <property type="project" value="UniProtKB-SubCell"/>
</dbReference>
<name>A0A418Y818_9BURK</name>
<gene>
    <name evidence="7" type="ORF">D3872_01275</name>
</gene>
<feature type="transmembrane region" description="Helical" evidence="5">
    <location>
        <begin position="62"/>
        <end position="83"/>
    </location>
</feature>
<dbReference type="PANTHER" id="PTHR37422:SF17">
    <property type="entry name" value="O-ANTIGEN LIGASE"/>
    <property type="match status" value="1"/>
</dbReference>
<feature type="transmembrane region" description="Helical" evidence="5">
    <location>
        <begin position="384"/>
        <end position="406"/>
    </location>
</feature>
<dbReference type="InterPro" id="IPR007016">
    <property type="entry name" value="O-antigen_ligase-rel_domated"/>
</dbReference>
<feature type="transmembrane region" description="Helical" evidence="5">
    <location>
        <begin position="116"/>
        <end position="134"/>
    </location>
</feature>
<keyword evidence="8" id="KW-1185">Reference proteome</keyword>
<evidence type="ECO:0000313" key="7">
    <source>
        <dbReference type="EMBL" id="RJG27288.1"/>
    </source>
</evidence>
<sequence>MNNSLLNRTPSKQAITAILMFLFPFLSLVTPFGVGLCSFLFLIAGVFVLRDGNSALRRHWPSLRWVILPFLLNFLFVLGCYLLRDHALGAVEKPVRMLLAVSALALVLAAKPDRKALWWGVIGGAAGALLLVGYQRVFLDMDRPGGLLNAITFGDIALSLALLALAATVDVRAHRQVVWPALGAVAGLVASIMTGTRGGWLGLALAALVFVAYGHVLRSWRSRVMVVSSFALVVATYFIPATGVQERVHQGVAEATVWFDGGSAFSNVGTRLELWKAAATMIEEAPLLGRGEADYLQALKEMVAAGQLDPVVLTLPHFHNESLQALVTGGVVGFAIWAGMMLAPFMFFAHALRERKASAQEFALALAGILLVTGYVGFGLTEVIFWSIKGSLFYALMVFLLMGLYLNAKESHLQGH</sequence>
<protein>
    <submittedName>
        <fullName evidence="7">O-antigen ligase family protein</fullName>
    </submittedName>
</protein>
<dbReference type="Pfam" id="PF04932">
    <property type="entry name" value="Wzy_C"/>
    <property type="match status" value="1"/>
</dbReference>
<dbReference type="GO" id="GO:0016874">
    <property type="term" value="F:ligase activity"/>
    <property type="evidence" value="ECO:0007669"/>
    <property type="project" value="UniProtKB-KW"/>
</dbReference>
<dbReference type="Proteomes" id="UP000284006">
    <property type="component" value="Unassembled WGS sequence"/>
</dbReference>
<feature type="transmembrane region" description="Helical" evidence="5">
    <location>
        <begin position="361"/>
        <end position="378"/>
    </location>
</feature>
<evidence type="ECO:0000256" key="1">
    <source>
        <dbReference type="ARBA" id="ARBA00004141"/>
    </source>
</evidence>
<reference evidence="7 8" key="1">
    <citation type="submission" date="2018-09" db="EMBL/GenBank/DDBJ databases">
        <authorList>
            <person name="Zhu H."/>
        </authorList>
    </citation>
    <scope>NUCLEOTIDE SEQUENCE [LARGE SCALE GENOMIC DNA]</scope>
    <source>
        <strain evidence="7 8">K1S02-61</strain>
    </source>
</reference>
<keyword evidence="4 5" id="KW-0472">Membrane</keyword>
<evidence type="ECO:0000259" key="6">
    <source>
        <dbReference type="Pfam" id="PF04932"/>
    </source>
</evidence>
<feature type="domain" description="O-antigen ligase-related" evidence="6">
    <location>
        <begin position="183"/>
        <end position="338"/>
    </location>
</feature>
<feature type="transmembrane region" description="Helical" evidence="5">
    <location>
        <begin position="95"/>
        <end position="110"/>
    </location>
</feature>
<comment type="subcellular location">
    <subcellularLocation>
        <location evidence="1">Membrane</location>
        <topology evidence="1">Multi-pass membrane protein</topology>
    </subcellularLocation>
</comment>
<evidence type="ECO:0000256" key="5">
    <source>
        <dbReference type="SAM" id="Phobius"/>
    </source>
</evidence>
<dbReference type="InterPro" id="IPR051533">
    <property type="entry name" value="WaaL-like"/>
</dbReference>
<accession>A0A418Y818</accession>